<proteinExistence type="predicted"/>
<dbReference type="InterPro" id="IPR011006">
    <property type="entry name" value="CheY-like_superfamily"/>
</dbReference>
<gene>
    <name evidence="3" type="ORF">F6J89_31135</name>
</gene>
<comment type="caution">
    <text evidence="3">The sequence shown here is derived from an EMBL/GenBank/DDBJ whole genome shotgun (WGS) entry which is preliminary data.</text>
</comment>
<dbReference type="Pfam" id="PF00072">
    <property type="entry name" value="Response_reg"/>
    <property type="match status" value="1"/>
</dbReference>
<accession>A0A6B3NR19</accession>
<name>A0A6B3NR19_9CYAN</name>
<dbReference type="InterPro" id="IPR001789">
    <property type="entry name" value="Sig_transdc_resp-reg_receiver"/>
</dbReference>
<feature type="non-terminal residue" evidence="3">
    <location>
        <position position="96"/>
    </location>
</feature>
<dbReference type="EMBL" id="JAAHFQ010000996">
    <property type="protein sequence ID" value="NER31941.1"/>
    <property type="molecule type" value="Genomic_DNA"/>
</dbReference>
<organism evidence="3">
    <name type="scientific">Symploca sp. SIO1C4</name>
    <dbReference type="NCBI Taxonomy" id="2607765"/>
    <lineage>
        <taxon>Bacteria</taxon>
        <taxon>Bacillati</taxon>
        <taxon>Cyanobacteriota</taxon>
        <taxon>Cyanophyceae</taxon>
        <taxon>Coleofasciculales</taxon>
        <taxon>Coleofasciculaceae</taxon>
        <taxon>Symploca</taxon>
    </lineage>
</organism>
<dbReference type="GO" id="GO:0000160">
    <property type="term" value="P:phosphorelay signal transduction system"/>
    <property type="evidence" value="ECO:0007669"/>
    <property type="project" value="InterPro"/>
</dbReference>
<dbReference type="Gene3D" id="3.40.50.2300">
    <property type="match status" value="1"/>
</dbReference>
<protein>
    <submittedName>
        <fullName evidence="3">Response regulator transcription factor</fullName>
    </submittedName>
</protein>
<dbReference type="SUPFAM" id="SSF52172">
    <property type="entry name" value="CheY-like"/>
    <property type="match status" value="1"/>
</dbReference>
<dbReference type="PROSITE" id="PS50110">
    <property type="entry name" value="RESPONSE_REGULATORY"/>
    <property type="match status" value="1"/>
</dbReference>
<feature type="modified residue" description="4-aspartylphosphate" evidence="1">
    <location>
        <position position="63"/>
    </location>
</feature>
<reference evidence="3" key="1">
    <citation type="submission" date="2019-11" db="EMBL/GenBank/DDBJ databases">
        <title>Genomic insights into an expanded diversity of filamentous marine cyanobacteria reveals the extraordinary biosynthetic potential of Moorea and Okeania.</title>
        <authorList>
            <person name="Ferreira Leao T."/>
            <person name="Wang M."/>
            <person name="Moss N."/>
            <person name="Da Silva R."/>
            <person name="Sanders J."/>
            <person name="Nurk S."/>
            <person name="Gurevich A."/>
            <person name="Humphrey G."/>
            <person name="Reher R."/>
            <person name="Zhu Q."/>
            <person name="Belda-Ferre P."/>
            <person name="Glukhov E."/>
            <person name="Rex R."/>
            <person name="Dorrestein P.C."/>
            <person name="Knight R."/>
            <person name="Pevzner P."/>
            <person name="Gerwick W.H."/>
            <person name="Gerwick L."/>
        </authorList>
    </citation>
    <scope>NUCLEOTIDE SEQUENCE</scope>
    <source>
        <strain evidence="3">SIO1C4</strain>
    </source>
</reference>
<keyword evidence="1" id="KW-0597">Phosphoprotein</keyword>
<evidence type="ECO:0000259" key="2">
    <source>
        <dbReference type="PROSITE" id="PS50110"/>
    </source>
</evidence>
<evidence type="ECO:0000313" key="3">
    <source>
        <dbReference type="EMBL" id="NER31941.1"/>
    </source>
</evidence>
<dbReference type="AlphaFoldDB" id="A0A6B3NR19"/>
<evidence type="ECO:0000256" key="1">
    <source>
        <dbReference type="PROSITE-ProRule" id="PRU00169"/>
    </source>
</evidence>
<sequence length="96" mass="10459">MSQDLSDSGLLKILVVDDHEIILSGTIEPLKQQYPEAKILTAKTAHSVLDQVEESLPDLVVLDLAIPETLGKTPQIDTGINALRILIKSHPNLNIV</sequence>
<feature type="domain" description="Response regulatory" evidence="2">
    <location>
        <begin position="12"/>
        <end position="96"/>
    </location>
</feature>